<organism evidence="12">
    <name type="scientific">Harpegnathos saltator</name>
    <name type="common">Jerdon's jumping ant</name>
    <dbReference type="NCBI Taxonomy" id="610380"/>
    <lineage>
        <taxon>Eukaryota</taxon>
        <taxon>Metazoa</taxon>
        <taxon>Ecdysozoa</taxon>
        <taxon>Arthropoda</taxon>
        <taxon>Hexapoda</taxon>
        <taxon>Insecta</taxon>
        <taxon>Pterygota</taxon>
        <taxon>Neoptera</taxon>
        <taxon>Endopterygota</taxon>
        <taxon>Hymenoptera</taxon>
        <taxon>Apocrita</taxon>
        <taxon>Aculeata</taxon>
        <taxon>Formicoidea</taxon>
        <taxon>Formicidae</taxon>
        <taxon>Ponerinae</taxon>
        <taxon>Ponerini</taxon>
        <taxon>Harpegnathos</taxon>
    </lineage>
</organism>
<feature type="transmembrane region" description="Helical" evidence="10">
    <location>
        <begin position="135"/>
        <end position="154"/>
    </location>
</feature>
<evidence type="ECO:0000313" key="11">
    <source>
        <dbReference type="EMBL" id="EFN82528.1"/>
    </source>
</evidence>
<proteinExistence type="predicted"/>
<keyword evidence="8 11" id="KW-0675">Receptor</keyword>
<evidence type="ECO:0000256" key="4">
    <source>
        <dbReference type="ARBA" id="ARBA00022692"/>
    </source>
</evidence>
<evidence type="ECO:0000256" key="2">
    <source>
        <dbReference type="ARBA" id="ARBA00022475"/>
    </source>
</evidence>
<dbReference type="GO" id="GO:0005886">
    <property type="term" value="C:plasma membrane"/>
    <property type="evidence" value="ECO:0007669"/>
    <property type="project" value="UniProtKB-SubCell"/>
</dbReference>
<dbReference type="InParanoid" id="E2BP52"/>
<dbReference type="InterPro" id="IPR004117">
    <property type="entry name" value="7tm6_olfct_rcpt"/>
</dbReference>
<dbReference type="Proteomes" id="UP000008237">
    <property type="component" value="Unassembled WGS sequence"/>
</dbReference>
<dbReference type="PANTHER" id="PTHR21137:SF35">
    <property type="entry name" value="ODORANT RECEPTOR 19A-RELATED"/>
    <property type="match status" value="1"/>
</dbReference>
<accession>E2BP52</accession>
<evidence type="ECO:0000256" key="3">
    <source>
        <dbReference type="ARBA" id="ARBA00022606"/>
    </source>
</evidence>
<dbReference type="Pfam" id="PF02949">
    <property type="entry name" value="7tm_6"/>
    <property type="match status" value="1"/>
</dbReference>
<dbReference type="PANTHER" id="PTHR21137">
    <property type="entry name" value="ODORANT RECEPTOR"/>
    <property type="match status" value="1"/>
</dbReference>
<gene>
    <name evidence="11" type="ORF">EAI_05399</name>
</gene>
<sequence>MTAASMAVGPLFLPQPFPGDTEYPFDALQQPLRTVVYMHHVIIAYQCMIQVSANTFPALLLWFVAAKFDILSVRFRAVTNVKELHRCIREHYRLLRYAKEVTLAIRYIALLCVTFSTGAVIFGCLTFMSRHSWSVKAPFLMIALCAFVELYMYAWPADNVMSTSGDVATAAYNSLWYNDDPASQKILIYVILRCQRPVTISIPCVLPTLSMNYYTSV</sequence>
<keyword evidence="2" id="KW-1003">Cell membrane</keyword>
<keyword evidence="4 10" id="KW-0812">Transmembrane</keyword>
<dbReference type="EMBL" id="GL449531">
    <property type="protein sequence ID" value="EFN82528.1"/>
    <property type="molecule type" value="Genomic_DNA"/>
</dbReference>
<evidence type="ECO:0000256" key="1">
    <source>
        <dbReference type="ARBA" id="ARBA00004651"/>
    </source>
</evidence>
<keyword evidence="5" id="KW-0552">Olfaction</keyword>
<protein>
    <submittedName>
        <fullName evidence="11">Odorant receptor Or2</fullName>
    </submittedName>
</protein>
<keyword evidence="6 10" id="KW-1133">Transmembrane helix</keyword>
<keyword evidence="3" id="KW-0716">Sensory transduction</keyword>
<feature type="transmembrane region" description="Helical" evidence="10">
    <location>
        <begin position="103"/>
        <end position="129"/>
    </location>
</feature>
<dbReference type="GO" id="GO:0007165">
    <property type="term" value="P:signal transduction"/>
    <property type="evidence" value="ECO:0007669"/>
    <property type="project" value="UniProtKB-KW"/>
</dbReference>
<reference evidence="11 12" key="1">
    <citation type="journal article" date="2010" name="Science">
        <title>Genomic comparison of the ants Camponotus floridanus and Harpegnathos saltator.</title>
        <authorList>
            <person name="Bonasio R."/>
            <person name="Zhang G."/>
            <person name="Ye C."/>
            <person name="Mutti N.S."/>
            <person name="Fang X."/>
            <person name="Qin N."/>
            <person name="Donahue G."/>
            <person name="Yang P."/>
            <person name="Li Q."/>
            <person name="Li C."/>
            <person name="Zhang P."/>
            <person name="Huang Z."/>
            <person name="Berger S.L."/>
            <person name="Reinberg D."/>
            <person name="Wang J."/>
            <person name="Liebig J."/>
        </authorList>
    </citation>
    <scope>NUCLEOTIDE SEQUENCE [LARGE SCALE GENOMIC DNA]</scope>
    <source>
        <strain evidence="11 12">R22 G/1</strain>
    </source>
</reference>
<dbReference type="AlphaFoldDB" id="E2BP52"/>
<keyword evidence="12" id="KW-1185">Reference proteome</keyword>
<evidence type="ECO:0000256" key="10">
    <source>
        <dbReference type="SAM" id="Phobius"/>
    </source>
</evidence>
<evidence type="ECO:0000256" key="6">
    <source>
        <dbReference type="ARBA" id="ARBA00022989"/>
    </source>
</evidence>
<dbReference type="GO" id="GO:0005549">
    <property type="term" value="F:odorant binding"/>
    <property type="evidence" value="ECO:0007669"/>
    <property type="project" value="InterPro"/>
</dbReference>
<evidence type="ECO:0000256" key="8">
    <source>
        <dbReference type="ARBA" id="ARBA00023170"/>
    </source>
</evidence>
<comment type="subcellular location">
    <subcellularLocation>
        <location evidence="1">Cell membrane</location>
        <topology evidence="1">Multi-pass membrane protein</topology>
    </subcellularLocation>
</comment>
<dbReference type="GO" id="GO:0004984">
    <property type="term" value="F:olfactory receptor activity"/>
    <property type="evidence" value="ECO:0007669"/>
    <property type="project" value="InterPro"/>
</dbReference>
<evidence type="ECO:0000256" key="9">
    <source>
        <dbReference type="ARBA" id="ARBA00023224"/>
    </source>
</evidence>
<evidence type="ECO:0000256" key="7">
    <source>
        <dbReference type="ARBA" id="ARBA00023136"/>
    </source>
</evidence>
<evidence type="ECO:0000256" key="5">
    <source>
        <dbReference type="ARBA" id="ARBA00022725"/>
    </source>
</evidence>
<name>E2BP52_HARSA</name>
<evidence type="ECO:0000313" key="12">
    <source>
        <dbReference type="Proteomes" id="UP000008237"/>
    </source>
</evidence>
<keyword evidence="9" id="KW-0807">Transducer</keyword>
<feature type="transmembrane region" description="Helical" evidence="10">
    <location>
        <begin position="42"/>
        <end position="66"/>
    </location>
</feature>
<dbReference type="OrthoDB" id="8185860at2759"/>
<keyword evidence="7 10" id="KW-0472">Membrane</keyword>